<gene>
    <name evidence="7" type="ORF">GCM10022384_09760</name>
</gene>
<evidence type="ECO:0000256" key="1">
    <source>
        <dbReference type="ARBA" id="ARBA00001966"/>
    </source>
</evidence>
<evidence type="ECO:0000256" key="4">
    <source>
        <dbReference type="ARBA" id="ARBA00022723"/>
    </source>
</evidence>
<sequence length="241" mass="25356">MDVRIGGTHFPLETLGPGRRLGVWFQGCSLACAGCMSRHTWNARGGTRVSVPALLELWGEALEKGAEGLTVSGGEPLQQPDALAGLLAGAAGLRDEAAGLRDGAEGLRDGAEGASTAGGTDGADLLVYTGYEPEELTEGQKAALRHTDAVITGRFRVAEPTGLVWRGSANQRIRPRTPRGVARYAPHQERESTGARLQAVVDTGAAVGLRLYGVPLRGELAQLERRSKEAGVSLSDPSWRP</sequence>
<keyword evidence="2" id="KW-0004">4Fe-4S</keyword>
<comment type="cofactor">
    <cofactor evidence="1">
        <name>[4Fe-4S] cluster</name>
        <dbReference type="ChEBI" id="CHEBI:49883"/>
    </cofactor>
</comment>
<evidence type="ECO:0000256" key="2">
    <source>
        <dbReference type="ARBA" id="ARBA00022485"/>
    </source>
</evidence>
<evidence type="ECO:0000256" key="6">
    <source>
        <dbReference type="ARBA" id="ARBA00023014"/>
    </source>
</evidence>
<dbReference type="SFLD" id="SFLDS00029">
    <property type="entry name" value="Radical_SAM"/>
    <property type="match status" value="1"/>
</dbReference>
<organism evidence="7 8">
    <name type="scientific">Streptomyces marokkonensis</name>
    <dbReference type="NCBI Taxonomy" id="324855"/>
    <lineage>
        <taxon>Bacteria</taxon>
        <taxon>Bacillati</taxon>
        <taxon>Actinomycetota</taxon>
        <taxon>Actinomycetes</taxon>
        <taxon>Kitasatosporales</taxon>
        <taxon>Streptomycetaceae</taxon>
        <taxon>Streptomyces</taxon>
    </lineage>
</organism>
<dbReference type="InterPro" id="IPR013785">
    <property type="entry name" value="Aldolase_TIM"/>
</dbReference>
<evidence type="ECO:0000256" key="3">
    <source>
        <dbReference type="ARBA" id="ARBA00022691"/>
    </source>
</evidence>
<keyword evidence="5" id="KW-0408">Iron</keyword>
<name>A0ABP7P385_9ACTN</name>
<dbReference type="PANTHER" id="PTHR30352">
    <property type="entry name" value="PYRUVATE FORMATE-LYASE-ACTIVATING ENZYME"/>
    <property type="match status" value="1"/>
</dbReference>
<evidence type="ECO:0000256" key="5">
    <source>
        <dbReference type="ARBA" id="ARBA00023004"/>
    </source>
</evidence>
<keyword evidence="8" id="KW-1185">Reference proteome</keyword>
<proteinExistence type="predicted"/>
<keyword evidence="3" id="KW-0949">S-adenosyl-L-methionine</keyword>
<dbReference type="SUPFAM" id="SSF102114">
    <property type="entry name" value="Radical SAM enzymes"/>
    <property type="match status" value="1"/>
</dbReference>
<dbReference type="InterPro" id="IPR058240">
    <property type="entry name" value="rSAM_sf"/>
</dbReference>
<accession>A0ABP7P385</accession>
<dbReference type="InterPro" id="IPR034457">
    <property type="entry name" value="Organic_radical-activating"/>
</dbReference>
<reference evidence="8" key="1">
    <citation type="journal article" date="2019" name="Int. J. Syst. Evol. Microbiol.">
        <title>The Global Catalogue of Microorganisms (GCM) 10K type strain sequencing project: providing services to taxonomists for standard genome sequencing and annotation.</title>
        <authorList>
            <consortium name="The Broad Institute Genomics Platform"/>
            <consortium name="The Broad Institute Genome Sequencing Center for Infectious Disease"/>
            <person name="Wu L."/>
            <person name="Ma J."/>
        </authorList>
    </citation>
    <scope>NUCLEOTIDE SEQUENCE [LARGE SCALE GENOMIC DNA]</scope>
    <source>
        <strain evidence="8">JCM 17027</strain>
    </source>
</reference>
<comment type="caution">
    <text evidence="7">The sequence shown here is derived from an EMBL/GenBank/DDBJ whole genome shotgun (WGS) entry which is preliminary data.</text>
</comment>
<dbReference type="Pfam" id="PF13353">
    <property type="entry name" value="Fer4_12"/>
    <property type="match status" value="2"/>
</dbReference>
<dbReference type="RefSeq" id="WP_345589511.1">
    <property type="nucleotide sequence ID" value="NZ_BAABCQ010000012.1"/>
</dbReference>
<dbReference type="InterPro" id="IPR007197">
    <property type="entry name" value="rSAM"/>
</dbReference>
<dbReference type="EMBL" id="BAABCQ010000012">
    <property type="protein sequence ID" value="GAA3958941.1"/>
    <property type="molecule type" value="Genomic_DNA"/>
</dbReference>
<keyword evidence="4" id="KW-0479">Metal-binding</keyword>
<dbReference type="Gene3D" id="3.20.20.70">
    <property type="entry name" value="Aldolase class I"/>
    <property type="match status" value="1"/>
</dbReference>
<dbReference type="Proteomes" id="UP001500034">
    <property type="component" value="Unassembled WGS sequence"/>
</dbReference>
<dbReference type="PANTHER" id="PTHR30352:SF2">
    <property type="entry name" value="ANAEROBIC RIBONUCLEOSIDE-TRIPHOSPHATE REDUCTASE-ACTIVATING PROTEIN"/>
    <property type="match status" value="1"/>
</dbReference>
<evidence type="ECO:0000313" key="8">
    <source>
        <dbReference type="Proteomes" id="UP001500034"/>
    </source>
</evidence>
<keyword evidence="6" id="KW-0411">Iron-sulfur</keyword>
<protein>
    <submittedName>
        <fullName evidence="7">4Fe-4S cluster-binding domain-containing protein</fullName>
    </submittedName>
</protein>
<evidence type="ECO:0000313" key="7">
    <source>
        <dbReference type="EMBL" id="GAA3958941.1"/>
    </source>
</evidence>